<name>A0A3E0A308_9CHLR</name>
<evidence type="ECO:0000256" key="4">
    <source>
        <dbReference type="ARBA" id="ARBA00022989"/>
    </source>
</evidence>
<feature type="transmembrane region" description="Helical" evidence="6">
    <location>
        <begin position="58"/>
        <end position="77"/>
    </location>
</feature>
<dbReference type="Proteomes" id="UP000256388">
    <property type="component" value="Unassembled WGS sequence"/>
</dbReference>
<sequence>MNNIITENEQDCAPGRKKSFSFRTFFQGWGLFVVFILICVLFSFLTPIFLRASNLINVVRQVSIIGTSAVGMAILMVTGGIDLSAGSHLAFIGLVVAIFLKQFNLPVLPAMGLALCVSAVIGAVNAFLVTRVKIPPLIATLGMMSVLRGTGYVISGGYPIYDFPASFMTIGKGYLGPFPVPALIMLSMFVLGYILLNSTYLGRYFYALGGNEEATRLCGVNTVKNKYLAYCISGVLTGLAGLILLARINSAQPSAGNGFEMDVITAVVLGGVSISGGEGKLTNVFLGVLIIGVISNGLTLLNVHDYYQTIIKGATLLMAVAIDKFGK</sequence>
<feature type="transmembrane region" description="Helical" evidence="6">
    <location>
        <begin position="26"/>
        <end position="46"/>
    </location>
</feature>
<keyword evidence="3 6" id="KW-0812">Transmembrane</keyword>
<dbReference type="RefSeq" id="WP_198418385.1">
    <property type="nucleotide sequence ID" value="NZ_AP018437.1"/>
</dbReference>
<feature type="transmembrane region" description="Helical" evidence="6">
    <location>
        <begin position="174"/>
        <end position="196"/>
    </location>
</feature>
<dbReference type="CDD" id="cd06579">
    <property type="entry name" value="TM_PBP1_transp_AraH_like"/>
    <property type="match status" value="1"/>
</dbReference>
<evidence type="ECO:0000256" key="2">
    <source>
        <dbReference type="ARBA" id="ARBA00022475"/>
    </source>
</evidence>
<organism evidence="7 8">
    <name type="scientific">Pelolinea submarina</name>
    <dbReference type="NCBI Taxonomy" id="913107"/>
    <lineage>
        <taxon>Bacteria</taxon>
        <taxon>Bacillati</taxon>
        <taxon>Chloroflexota</taxon>
        <taxon>Anaerolineae</taxon>
        <taxon>Anaerolineales</taxon>
        <taxon>Anaerolineaceae</taxon>
        <taxon>Pelolinea</taxon>
    </lineage>
</organism>
<evidence type="ECO:0000313" key="8">
    <source>
        <dbReference type="Proteomes" id="UP000256388"/>
    </source>
</evidence>
<dbReference type="GO" id="GO:0022857">
    <property type="term" value="F:transmembrane transporter activity"/>
    <property type="evidence" value="ECO:0007669"/>
    <property type="project" value="InterPro"/>
</dbReference>
<dbReference type="Pfam" id="PF02653">
    <property type="entry name" value="BPD_transp_2"/>
    <property type="match status" value="1"/>
</dbReference>
<dbReference type="InterPro" id="IPR001851">
    <property type="entry name" value="ABC_transp_permease"/>
</dbReference>
<comment type="subcellular location">
    <subcellularLocation>
        <location evidence="1">Cell membrane</location>
        <topology evidence="1">Multi-pass membrane protein</topology>
    </subcellularLocation>
</comment>
<dbReference type="PANTHER" id="PTHR32196">
    <property type="entry name" value="ABC TRANSPORTER PERMEASE PROTEIN YPHD-RELATED-RELATED"/>
    <property type="match status" value="1"/>
</dbReference>
<evidence type="ECO:0000256" key="6">
    <source>
        <dbReference type="SAM" id="Phobius"/>
    </source>
</evidence>
<keyword evidence="8" id="KW-1185">Reference proteome</keyword>
<dbReference type="AlphaFoldDB" id="A0A3E0A308"/>
<feature type="transmembrane region" description="Helical" evidence="6">
    <location>
        <begin position="283"/>
        <end position="303"/>
    </location>
</feature>
<dbReference type="EMBL" id="QUMS01000006">
    <property type="protein sequence ID" value="REG04721.1"/>
    <property type="molecule type" value="Genomic_DNA"/>
</dbReference>
<keyword evidence="2" id="KW-1003">Cell membrane</keyword>
<accession>A0A3E0A308</accession>
<dbReference type="GO" id="GO:0005886">
    <property type="term" value="C:plasma membrane"/>
    <property type="evidence" value="ECO:0007669"/>
    <property type="project" value="UniProtKB-SubCell"/>
</dbReference>
<gene>
    <name evidence="7" type="ORF">DFR64_3072</name>
</gene>
<evidence type="ECO:0000256" key="1">
    <source>
        <dbReference type="ARBA" id="ARBA00004651"/>
    </source>
</evidence>
<feature type="transmembrane region" description="Helical" evidence="6">
    <location>
        <begin position="134"/>
        <end position="154"/>
    </location>
</feature>
<proteinExistence type="predicted"/>
<comment type="caution">
    <text evidence="7">The sequence shown here is derived from an EMBL/GenBank/DDBJ whole genome shotgun (WGS) entry which is preliminary data.</text>
</comment>
<feature type="transmembrane region" description="Helical" evidence="6">
    <location>
        <begin position="107"/>
        <end position="128"/>
    </location>
</feature>
<evidence type="ECO:0000313" key="7">
    <source>
        <dbReference type="EMBL" id="REG04721.1"/>
    </source>
</evidence>
<protein>
    <submittedName>
        <fullName evidence="7">Monosaccharide ABC transporter membrane protein (CUT2 family)</fullName>
    </submittedName>
</protein>
<evidence type="ECO:0000256" key="5">
    <source>
        <dbReference type="ARBA" id="ARBA00023136"/>
    </source>
</evidence>
<reference evidence="7 8" key="1">
    <citation type="submission" date="2018-08" db="EMBL/GenBank/DDBJ databases">
        <title>Genomic Encyclopedia of Type Strains, Phase IV (KMG-IV): sequencing the most valuable type-strain genomes for metagenomic binning, comparative biology and taxonomic classification.</title>
        <authorList>
            <person name="Goeker M."/>
        </authorList>
    </citation>
    <scope>NUCLEOTIDE SEQUENCE [LARGE SCALE GENOMIC DNA]</scope>
    <source>
        <strain evidence="7 8">DSM 23923</strain>
    </source>
</reference>
<feature type="transmembrane region" description="Helical" evidence="6">
    <location>
        <begin position="227"/>
        <end position="246"/>
    </location>
</feature>
<keyword evidence="5 6" id="KW-0472">Membrane</keyword>
<keyword evidence="4 6" id="KW-1133">Transmembrane helix</keyword>
<evidence type="ECO:0000256" key="3">
    <source>
        <dbReference type="ARBA" id="ARBA00022692"/>
    </source>
</evidence>